<dbReference type="EMBL" id="JASPKY010000227">
    <property type="protein sequence ID" value="KAK9718560.1"/>
    <property type="molecule type" value="Genomic_DNA"/>
</dbReference>
<accession>A0AAW1KJX6</accession>
<keyword evidence="4" id="KW-1185">Reference proteome</keyword>
<name>A0AAW1KJX6_POPJA</name>
<evidence type="ECO:0000313" key="4">
    <source>
        <dbReference type="Proteomes" id="UP001458880"/>
    </source>
</evidence>
<protein>
    <submittedName>
        <fullName evidence="3">Uncharacterized protein</fullName>
    </submittedName>
</protein>
<evidence type="ECO:0000313" key="3">
    <source>
        <dbReference type="EMBL" id="KAK9718560.1"/>
    </source>
</evidence>
<sequence>MWVTVRSNIYILITLIAVQYLNQICQANPIEIGSNSTSDTSHKSEEATTTAKTQLLISSLSLDSVTNATDEDEILEAADSIVFRPLFVYRQQQAKRRRLYENKAARRKDPPAKPQKSSQRIYYPHGYVYSYPYRYPNAYELYNYSYYKPKRYTSSKYTKRFRRRNSNAYELYNYSYYKPKRYTSSKYTKRFRRRNSERRPIVWPYWG</sequence>
<feature type="compositionally biased region" description="Basic and acidic residues" evidence="1">
    <location>
        <begin position="99"/>
        <end position="111"/>
    </location>
</feature>
<reference evidence="3 4" key="1">
    <citation type="journal article" date="2024" name="BMC Genomics">
        <title>De novo assembly and annotation of Popillia japonica's genome with initial clues to its potential as an invasive pest.</title>
        <authorList>
            <person name="Cucini C."/>
            <person name="Boschi S."/>
            <person name="Funari R."/>
            <person name="Cardaioli E."/>
            <person name="Iannotti N."/>
            <person name="Marturano G."/>
            <person name="Paoli F."/>
            <person name="Bruttini M."/>
            <person name="Carapelli A."/>
            <person name="Frati F."/>
            <person name="Nardi F."/>
        </authorList>
    </citation>
    <scope>NUCLEOTIDE SEQUENCE [LARGE SCALE GENOMIC DNA]</scope>
    <source>
        <strain evidence="3">DMR45628</strain>
    </source>
</reference>
<dbReference type="AlphaFoldDB" id="A0AAW1KJX6"/>
<evidence type="ECO:0000256" key="2">
    <source>
        <dbReference type="SAM" id="SignalP"/>
    </source>
</evidence>
<feature type="signal peptide" evidence="2">
    <location>
        <begin position="1"/>
        <end position="27"/>
    </location>
</feature>
<gene>
    <name evidence="3" type="ORF">QE152_g23160</name>
</gene>
<proteinExistence type="predicted"/>
<feature type="chain" id="PRO_5043912252" evidence="2">
    <location>
        <begin position="28"/>
        <end position="207"/>
    </location>
</feature>
<evidence type="ECO:0000256" key="1">
    <source>
        <dbReference type="SAM" id="MobiDB-lite"/>
    </source>
</evidence>
<organism evidence="3 4">
    <name type="scientific">Popillia japonica</name>
    <name type="common">Japanese beetle</name>
    <dbReference type="NCBI Taxonomy" id="7064"/>
    <lineage>
        <taxon>Eukaryota</taxon>
        <taxon>Metazoa</taxon>
        <taxon>Ecdysozoa</taxon>
        <taxon>Arthropoda</taxon>
        <taxon>Hexapoda</taxon>
        <taxon>Insecta</taxon>
        <taxon>Pterygota</taxon>
        <taxon>Neoptera</taxon>
        <taxon>Endopterygota</taxon>
        <taxon>Coleoptera</taxon>
        <taxon>Polyphaga</taxon>
        <taxon>Scarabaeiformia</taxon>
        <taxon>Scarabaeidae</taxon>
        <taxon>Rutelinae</taxon>
        <taxon>Popillia</taxon>
    </lineage>
</organism>
<dbReference type="Proteomes" id="UP001458880">
    <property type="component" value="Unassembled WGS sequence"/>
</dbReference>
<keyword evidence="2" id="KW-0732">Signal</keyword>
<comment type="caution">
    <text evidence="3">The sequence shown here is derived from an EMBL/GenBank/DDBJ whole genome shotgun (WGS) entry which is preliminary data.</text>
</comment>
<feature type="region of interest" description="Disordered" evidence="1">
    <location>
        <begin position="99"/>
        <end position="118"/>
    </location>
</feature>